<dbReference type="SUPFAM" id="SSF53807">
    <property type="entry name" value="Helical backbone' metal receptor"/>
    <property type="match status" value="1"/>
</dbReference>
<evidence type="ECO:0000313" key="4">
    <source>
        <dbReference type="Proteomes" id="UP000372890"/>
    </source>
</evidence>
<reference evidence="1 3" key="1">
    <citation type="submission" date="2018-06" db="EMBL/GenBank/DDBJ databases">
        <authorList>
            <consortium name="Pathogen Informatics"/>
            <person name="Doyle S."/>
        </authorList>
    </citation>
    <scope>NUCLEOTIDE SEQUENCE [LARGE SCALE GENOMIC DNA]</scope>
    <source>
        <strain evidence="1 3">NCTC9075</strain>
    </source>
</reference>
<protein>
    <submittedName>
        <fullName evidence="1">Iron ABC transporter substrate-binding protein</fullName>
    </submittedName>
</protein>
<sequence length="108" mass="11875">MLVFRFPPLIESIPEGGRMDVSAERLPELDADFVFATWRGDTGGKPQDELAAMEKVMPGWCQFLTACRSGRYVLISREEAISNSFASLGLMAAQIQSQIAGRPLPEAK</sequence>
<dbReference type="EMBL" id="CAADIS010000005">
    <property type="protein sequence ID" value="VFS38568.1"/>
    <property type="molecule type" value="Genomic_DNA"/>
</dbReference>
<evidence type="ECO:0000313" key="1">
    <source>
        <dbReference type="EMBL" id="STP17655.1"/>
    </source>
</evidence>
<dbReference type="Proteomes" id="UP000372890">
    <property type="component" value="Unassembled WGS sequence"/>
</dbReference>
<proteinExistence type="predicted"/>
<name>A0A377K054_ECOLX</name>
<gene>
    <name evidence="2" type="ORF">NCTC9001_05818</name>
    <name evidence="1" type="ORF">NCTC9075_01085</name>
</gene>
<dbReference type="Gene3D" id="3.40.50.1980">
    <property type="entry name" value="Nitrogenase molybdenum iron protein domain"/>
    <property type="match status" value="1"/>
</dbReference>
<dbReference type="Proteomes" id="UP000254181">
    <property type="component" value="Unassembled WGS sequence"/>
</dbReference>
<organism evidence="1 3">
    <name type="scientific">Escherichia coli</name>
    <dbReference type="NCBI Taxonomy" id="562"/>
    <lineage>
        <taxon>Bacteria</taxon>
        <taxon>Pseudomonadati</taxon>
        <taxon>Pseudomonadota</taxon>
        <taxon>Gammaproteobacteria</taxon>
        <taxon>Enterobacterales</taxon>
        <taxon>Enterobacteriaceae</taxon>
        <taxon>Escherichia</taxon>
    </lineage>
</organism>
<dbReference type="EMBL" id="UGEM01000004">
    <property type="protein sequence ID" value="STP17655.1"/>
    <property type="molecule type" value="Genomic_DNA"/>
</dbReference>
<dbReference type="AlphaFoldDB" id="A0A377K054"/>
<evidence type="ECO:0000313" key="2">
    <source>
        <dbReference type="EMBL" id="VFS38568.1"/>
    </source>
</evidence>
<evidence type="ECO:0000313" key="3">
    <source>
        <dbReference type="Proteomes" id="UP000254181"/>
    </source>
</evidence>
<reference evidence="2 4" key="2">
    <citation type="submission" date="2019-03" db="EMBL/GenBank/DDBJ databases">
        <authorList>
            <consortium name="Pathogen Informatics"/>
        </authorList>
    </citation>
    <scope>NUCLEOTIDE SEQUENCE [LARGE SCALE GENOMIC DNA]</scope>
    <source>
        <strain evidence="2 4">NCTC9001</strain>
    </source>
</reference>
<accession>A0A377K054</accession>